<feature type="region of interest" description="Disordered" evidence="1">
    <location>
        <begin position="1"/>
        <end position="62"/>
    </location>
</feature>
<feature type="region of interest" description="Disordered" evidence="1">
    <location>
        <begin position="132"/>
        <end position="162"/>
    </location>
</feature>
<proteinExistence type="predicted"/>
<comment type="caution">
    <text evidence="2">The sequence shown here is derived from an EMBL/GenBank/DDBJ whole genome shotgun (WGS) entry which is preliminary data.</text>
</comment>
<dbReference type="EMBL" id="MWWU01000002">
    <property type="protein sequence ID" value="OZG56063.1"/>
    <property type="molecule type" value="Genomic_DNA"/>
</dbReference>
<evidence type="ECO:0000313" key="2">
    <source>
        <dbReference type="EMBL" id="OZG56063.1"/>
    </source>
</evidence>
<accession>A0A261FAS0</accession>
<name>A0A261FAS0_9BIFI</name>
<protein>
    <submittedName>
        <fullName evidence="2">Scaffolding protein</fullName>
    </submittedName>
</protein>
<dbReference type="RefSeq" id="WP_094689629.1">
    <property type="nucleotide sequence ID" value="NZ_JACBYZ010000001.1"/>
</dbReference>
<keyword evidence="3" id="KW-1185">Reference proteome</keyword>
<dbReference type="Proteomes" id="UP000228976">
    <property type="component" value="Unassembled WGS sequence"/>
</dbReference>
<evidence type="ECO:0000256" key="1">
    <source>
        <dbReference type="SAM" id="MobiDB-lite"/>
    </source>
</evidence>
<evidence type="ECO:0000313" key="3">
    <source>
        <dbReference type="Proteomes" id="UP000228976"/>
    </source>
</evidence>
<feature type="compositionally biased region" description="Basic and acidic residues" evidence="1">
    <location>
        <begin position="27"/>
        <end position="37"/>
    </location>
</feature>
<organism evidence="2 3">
    <name type="scientific">Aeriscardovia aeriphila</name>
    <dbReference type="NCBI Taxonomy" id="218139"/>
    <lineage>
        <taxon>Bacteria</taxon>
        <taxon>Bacillati</taxon>
        <taxon>Actinomycetota</taxon>
        <taxon>Actinomycetes</taxon>
        <taxon>Bifidobacteriales</taxon>
        <taxon>Bifidobacteriaceae</taxon>
        <taxon>Aeriscardovia</taxon>
    </lineage>
</organism>
<reference evidence="2 3" key="1">
    <citation type="journal article" date="2017" name="BMC Genomics">
        <title>Comparative genomic and phylogenomic analyses of the Bifidobacteriaceae family.</title>
        <authorList>
            <person name="Lugli G.A."/>
            <person name="Milani C."/>
            <person name="Turroni F."/>
            <person name="Duranti S."/>
            <person name="Mancabelli L."/>
            <person name="Mangifesta M."/>
            <person name="Ferrario C."/>
            <person name="Modesto M."/>
            <person name="Mattarelli P."/>
            <person name="Jiri K."/>
            <person name="van Sinderen D."/>
            <person name="Ventura M."/>
        </authorList>
    </citation>
    <scope>NUCLEOTIDE SEQUENCE [LARGE SCALE GENOMIC DNA]</scope>
    <source>
        <strain evidence="2 3">LMG 21773</strain>
    </source>
</reference>
<sequence length="162" mass="18303">MAENTETTTQENTSETKPEVKTFTQEDVDRIVQERLARSKKSEKKQANEPTEPSEQATQQASELEALRQENAKLTKQIADAEHAQAVNKMHLQIATKYGISDPSILVGDNEEEAEAFAKKLLAVFKPYENLATARSKQATNPTKKLSPREDFERVMRNLTQQ</sequence>
<feature type="compositionally biased region" description="Low complexity" evidence="1">
    <location>
        <begin position="1"/>
        <end position="13"/>
    </location>
</feature>
<dbReference type="InterPro" id="IPR025580">
    <property type="entry name" value="Gp46"/>
</dbReference>
<dbReference type="AlphaFoldDB" id="A0A261FAS0"/>
<feature type="compositionally biased region" description="Basic and acidic residues" evidence="1">
    <location>
        <begin position="147"/>
        <end position="156"/>
    </location>
</feature>
<gene>
    <name evidence="2" type="ORF">AEAE_0551</name>
</gene>
<feature type="compositionally biased region" description="Polar residues" evidence="1">
    <location>
        <begin position="48"/>
        <end position="62"/>
    </location>
</feature>
<feature type="compositionally biased region" description="Polar residues" evidence="1">
    <location>
        <begin position="133"/>
        <end position="144"/>
    </location>
</feature>
<dbReference type="OrthoDB" id="3232265at2"/>
<dbReference type="Pfam" id="PF14265">
    <property type="entry name" value="DUF4355"/>
    <property type="match status" value="1"/>
</dbReference>